<evidence type="ECO:0000256" key="1">
    <source>
        <dbReference type="SAM" id="MobiDB-lite"/>
    </source>
</evidence>
<reference evidence="2" key="1">
    <citation type="journal article" date="2014" name="Int. J. Syst. Evol. Microbiol.">
        <title>Complete genome sequence of Corynebacterium casei LMG S-19264T (=DSM 44701T), isolated from a smear-ripened cheese.</title>
        <authorList>
            <consortium name="US DOE Joint Genome Institute (JGI-PGF)"/>
            <person name="Walter F."/>
            <person name="Albersmeier A."/>
            <person name="Kalinowski J."/>
            <person name="Ruckert C."/>
        </authorList>
    </citation>
    <scope>NUCLEOTIDE SEQUENCE</scope>
    <source>
        <strain evidence="2">JCM 19831</strain>
    </source>
</reference>
<sequence>MQDWDDDGFADVHEDRAEPIAEEDPDTMLGTALDVDGQTEDGNPVAWSTSYNEYYDTVTGGTVEPK</sequence>
<proteinExistence type="predicted"/>
<protein>
    <submittedName>
        <fullName evidence="2">Uncharacterized protein</fullName>
    </submittedName>
</protein>
<dbReference type="AlphaFoldDB" id="A0A917UBQ0"/>
<reference evidence="2" key="2">
    <citation type="submission" date="2020-09" db="EMBL/GenBank/DDBJ databases">
        <authorList>
            <person name="Sun Q."/>
            <person name="Ohkuma M."/>
        </authorList>
    </citation>
    <scope>NUCLEOTIDE SEQUENCE</scope>
    <source>
        <strain evidence="2">JCM 19831</strain>
    </source>
</reference>
<dbReference type="EMBL" id="BMPI01000060">
    <property type="protein sequence ID" value="GGM69944.1"/>
    <property type="molecule type" value="Genomic_DNA"/>
</dbReference>
<name>A0A917UBQ0_9ACTN</name>
<dbReference type="RefSeq" id="WP_190255707.1">
    <property type="nucleotide sequence ID" value="NZ_BMPI01000060.1"/>
</dbReference>
<feature type="compositionally biased region" description="Basic and acidic residues" evidence="1">
    <location>
        <begin position="10"/>
        <end position="19"/>
    </location>
</feature>
<gene>
    <name evidence="2" type="ORF">GCM10007977_084600</name>
</gene>
<evidence type="ECO:0000313" key="2">
    <source>
        <dbReference type="EMBL" id="GGM69944.1"/>
    </source>
</evidence>
<evidence type="ECO:0000313" key="3">
    <source>
        <dbReference type="Proteomes" id="UP000642070"/>
    </source>
</evidence>
<feature type="region of interest" description="Disordered" evidence="1">
    <location>
        <begin position="1"/>
        <end position="27"/>
    </location>
</feature>
<organism evidence="2 3">
    <name type="scientific">Dactylosporangium sucinum</name>
    <dbReference type="NCBI Taxonomy" id="1424081"/>
    <lineage>
        <taxon>Bacteria</taxon>
        <taxon>Bacillati</taxon>
        <taxon>Actinomycetota</taxon>
        <taxon>Actinomycetes</taxon>
        <taxon>Micromonosporales</taxon>
        <taxon>Micromonosporaceae</taxon>
        <taxon>Dactylosporangium</taxon>
    </lineage>
</organism>
<comment type="caution">
    <text evidence="2">The sequence shown here is derived from an EMBL/GenBank/DDBJ whole genome shotgun (WGS) entry which is preliminary data.</text>
</comment>
<accession>A0A917UBQ0</accession>
<keyword evidence="3" id="KW-1185">Reference proteome</keyword>
<dbReference type="Proteomes" id="UP000642070">
    <property type="component" value="Unassembled WGS sequence"/>
</dbReference>